<name>A0A0D2JQI2_9BACT</name>
<comment type="caution">
    <text evidence="2">The sequence shown here is derived from an EMBL/GenBank/DDBJ whole genome shotgun (WGS) entry which is preliminary data.</text>
</comment>
<gene>
    <name evidence="2" type="ORF">X474_22650</name>
</gene>
<dbReference type="OrthoDB" id="358773at2"/>
<protein>
    <submittedName>
        <fullName evidence="2">Uncharacterized protein</fullName>
    </submittedName>
</protein>
<dbReference type="InParanoid" id="A0A0D2JQI2"/>
<dbReference type="STRING" id="1429043.X474_22650"/>
<evidence type="ECO:0000256" key="1">
    <source>
        <dbReference type="SAM" id="Phobius"/>
    </source>
</evidence>
<organism evidence="2 3">
    <name type="scientific">Dethiosulfatarculus sandiegensis</name>
    <dbReference type="NCBI Taxonomy" id="1429043"/>
    <lineage>
        <taxon>Bacteria</taxon>
        <taxon>Pseudomonadati</taxon>
        <taxon>Thermodesulfobacteriota</taxon>
        <taxon>Desulfarculia</taxon>
        <taxon>Desulfarculales</taxon>
        <taxon>Desulfarculaceae</taxon>
        <taxon>Dethiosulfatarculus</taxon>
    </lineage>
</organism>
<feature type="transmembrane region" description="Helical" evidence="1">
    <location>
        <begin position="1582"/>
        <end position="1601"/>
    </location>
</feature>
<dbReference type="EMBL" id="AZAC01000045">
    <property type="protein sequence ID" value="KIX11755.1"/>
    <property type="molecule type" value="Genomic_DNA"/>
</dbReference>
<feature type="transmembrane region" description="Helical" evidence="1">
    <location>
        <begin position="1529"/>
        <end position="1550"/>
    </location>
</feature>
<sequence>MPDKEILKKIAELTCDLSPGPGTGAEDLTKARRVLAEMFAFQPKTVEMIPPRLGEELGAFTGVLDELDPGLKEEINDLASEAVLLRESAEKPAGGALRVFRRESPVLSSLNRNSRPSWAAGRRVDETVGPFTTPDGRLHWFDIYRPVQMVSIVRIGFANPIMMIPLRVRMRGQRTGFELPKGSVWILSSLLCPQAPADSYTGLTIKGGRVSLSAPAQVAQGIMHIGQGVVLDLELTLDPKQDAAPKPGPGADAGAAECKTPQKVKFKFNPAEAELVKADQAGAKVYGKEYKLKKADQDPWFEASLNRILFPFTSNLSEVMIADLQSELFFPAGKASLEKAAWGLVVTVCEPEDLGEAEGAGALVLFTGPGLWASWRGQNQRLRLNTHILVDPGRLIISSSKARGPGAHQSISLWQEDEDTERRSVVSLNYSKKTPLRYFCEASGREMLLLGGIASASLSKPIQANSRRLNLKAQNALISFVYDQKGFSFVMAWIRPGISLGSDRLISLALTNALFTTTPIAGMAVMGELNKVNQADKGAVALCAGVYGILPFLPDPYAANLSARRPLPQASAGYEAHREFNYSLTSVLFVFVNWQVPQKSELSLIMAGAPGYSLAVHGLAQESPEPEPDWDMPEKTRHMLEQDRDRQAGLRNIFEETAGPASEIFKMIDLSTNCDHFGVGFDPFGQKKPATHGGASGAGDSGLRIQELSLSITGSRLRLITTPLIQWEPVWTVQNPAVGYFPSPMASAGDGGPTIIGSNTVTLVPIKPQKVLANLLNEYNGDGSSVPMGAQFTLPFGMKAAAKLIRSTGIHQPDARVELIQPRSFDDALLGGLQIRLEALSPDHGPDAASPSFQGATIQLRNGVDPVTGHHLGKSVLSGGGTNQGVEYIFNQEMEPSAPTRKVPVTRLDISGYGASMFSDWYNPKAAVAATSQVRLDVLVGRTAHEVVQVKSILYPWGVPVVRTITIERRKEGLVYRHDSGWLSMGPGLYKYPDPDPGPSVSLPPNWAPVKTHPGAIKAVHLVRNIRETGRMIEKDLAGLNVAMAEVRFDGDFEITGTLKGQNADNLVPGQGHVGFVQMGPFGIPLGSEQLKLFLEEEGPLGGPVDCVIDVAESGQLMQVVRVEVAPAPHDHGMPPCEFAAVAKGGLNLPDDGDWAVLRHDLIANEPRAVDPDSGVPLVRAGHSDHAYSPVWQIADAHDLLLSLPLAEYCLMQSSSAHRVLFPKPRIKSGEKKIIMEKPVLADAFAMMENAGLFPERSRCFTARDSHHLAIRDDGRYGLKPKKALFPVPAGQDQRHMSDTASFKIYVDYPTGSPSKITFTLDPDASPAWVMEQKDLGVVMDLGPLEGIMTVKHRFLARDGEPASMEEPEMIYGSALAVVVVPVLSFLELLGLDAPFGVSFSNQNPRMKASLRINILNPWNPPDNYISLGALHFKGSLGLGLSNDPNSLPAQLTMPSGTPEAEAIGPGWHGYFWVEFGSKIPIVLPVFGEGVLTFILLGNELIGQVVVIKLTWGATITGDLGVLKAEGKFYFGIIVVAAQNTLAVGMFVGIAGTASVLNGMFAITIKVELTAMIVFSPEKMFVGQAMVAAEITICWFLTISFETQVEMQEKLST</sequence>
<keyword evidence="1" id="KW-0812">Transmembrane</keyword>
<accession>A0A0D2JQI2</accession>
<keyword evidence="1" id="KW-0472">Membrane</keyword>
<dbReference type="RefSeq" id="WP_044351599.1">
    <property type="nucleotide sequence ID" value="NZ_AZAC01000045.1"/>
</dbReference>
<dbReference type="Proteomes" id="UP000032233">
    <property type="component" value="Unassembled WGS sequence"/>
</dbReference>
<proteinExistence type="predicted"/>
<reference evidence="2 3" key="1">
    <citation type="submission" date="2013-11" db="EMBL/GenBank/DDBJ databases">
        <title>Metagenomic analysis of a methanogenic consortium involved in long chain n-alkane degradation.</title>
        <authorList>
            <person name="Davidova I.A."/>
            <person name="Callaghan A.V."/>
            <person name="Wawrik B."/>
            <person name="Pruitt S."/>
            <person name="Marks C."/>
            <person name="Duncan K.E."/>
            <person name="Suflita J.M."/>
        </authorList>
    </citation>
    <scope>NUCLEOTIDE SEQUENCE [LARGE SCALE GENOMIC DNA]</scope>
    <source>
        <strain evidence="2 3">SPR</strain>
    </source>
</reference>
<keyword evidence="3" id="KW-1185">Reference proteome</keyword>
<evidence type="ECO:0000313" key="2">
    <source>
        <dbReference type="EMBL" id="KIX11755.1"/>
    </source>
</evidence>
<keyword evidence="1" id="KW-1133">Transmembrane helix</keyword>
<evidence type="ECO:0000313" key="3">
    <source>
        <dbReference type="Proteomes" id="UP000032233"/>
    </source>
</evidence>